<name>A0A9Q1A8C9_9ROSI</name>
<evidence type="ECO:0000313" key="2">
    <source>
        <dbReference type="EMBL" id="KAJ6762013.1"/>
    </source>
</evidence>
<feature type="region of interest" description="Disordered" evidence="1">
    <location>
        <begin position="1"/>
        <end position="33"/>
    </location>
</feature>
<reference evidence="2" key="1">
    <citation type="submission" date="2022-11" db="EMBL/GenBank/DDBJ databases">
        <authorList>
            <person name="Hyden B.L."/>
            <person name="Feng K."/>
            <person name="Yates T."/>
            <person name="Jawdy S."/>
            <person name="Smart L.B."/>
            <person name="Muchero W."/>
        </authorList>
    </citation>
    <scope>NUCLEOTIDE SEQUENCE</scope>
    <source>
        <tissue evidence="2">Shoot tip</tissue>
    </source>
</reference>
<sequence>MIFGSGSPVGAGPSKSTQAWNHPRDTPEGPESEMKWFDDAGFNLARLINAKSENRLENRGVTRNPVSARNLDFGAAWEYTVARVIQAEMLRRRAFLCSQGLRISRGREVDGYVVSYVHDEIAGESKFLVMDAKSRNLSLLAAVSCSGSLTQLPYGLFVKEMISEKTLASHAQKLN</sequence>
<reference evidence="2" key="2">
    <citation type="journal article" date="2023" name="Int. J. Mol. Sci.">
        <title>De Novo Assembly and Annotation of 11 Diverse Shrub Willow (Salix) Genomes Reveals Novel Gene Organization in Sex-Linked Regions.</title>
        <authorList>
            <person name="Hyden B."/>
            <person name="Feng K."/>
            <person name="Yates T.B."/>
            <person name="Jawdy S."/>
            <person name="Cereghino C."/>
            <person name="Smart L.B."/>
            <person name="Muchero W."/>
        </authorList>
    </citation>
    <scope>NUCLEOTIDE SEQUENCE</scope>
    <source>
        <tissue evidence="2">Shoot tip</tissue>
    </source>
</reference>
<dbReference type="EMBL" id="JAPFFM010000005">
    <property type="protein sequence ID" value="KAJ6762013.1"/>
    <property type="molecule type" value="Genomic_DNA"/>
</dbReference>
<proteinExistence type="predicted"/>
<organism evidence="2 3">
    <name type="scientific">Salix koriyanagi</name>
    <dbReference type="NCBI Taxonomy" id="2511006"/>
    <lineage>
        <taxon>Eukaryota</taxon>
        <taxon>Viridiplantae</taxon>
        <taxon>Streptophyta</taxon>
        <taxon>Embryophyta</taxon>
        <taxon>Tracheophyta</taxon>
        <taxon>Spermatophyta</taxon>
        <taxon>Magnoliopsida</taxon>
        <taxon>eudicotyledons</taxon>
        <taxon>Gunneridae</taxon>
        <taxon>Pentapetalae</taxon>
        <taxon>rosids</taxon>
        <taxon>fabids</taxon>
        <taxon>Malpighiales</taxon>
        <taxon>Salicaceae</taxon>
        <taxon>Saliceae</taxon>
        <taxon>Salix</taxon>
    </lineage>
</organism>
<evidence type="ECO:0000256" key="1">
    <source>
        <dbReference type="SAM" id="MobiDB-lite"/>
    </source>
</evidence>
<gene>
    <name evidence="2" type="ORF">OIU74_024648</name>
</gene>
<accession>A0A9Q1A8C9</accession>
<comment type="caution">
    <text evidence="2">The sequence shown here is derived from an EMBL/GenBank/DDBJ whole genome shotgun (WGS) entry which is preliminary data.</text>
</comment>
<protein>
    <submittedName>
        <fullName evidence="2">CAROTENOID OXYGENASE-RELATED</fullName>
    </submittedName>
</protein>
<evidence type="ECO:0000313" key="3">
    <source>
        <dbReference type="Proteomes" id="UP001151752"/>
    </source>
</evidence>
<keyword evidence="3" id="KW-1185">Reference proteome</keyword>
<dbReference type="Proteomes" id="UP001151752">
    <property type="component" value="Chromosome 19"/>
</dbReference>
<feature type="compositionally biased region" description="Basic and acidic residues" evidence="1">
    <location>
        <begin position="22"/>
        <end position="33"/>
    </location>
</feature>
<dbReference type="AlphaFoldDB" id="A0A9Q1A8C9"/>